<dbReference type="SUPFAM" id="SSF54427">
    <property type="entry name" value="NTF2-like"/>
    <property type="match status" value="1"/>
</dbReference>
<evidence type="ECO:0000313" key="4">
    <source>
        <dbReference type="Proteomes" id="UP001499884"/>
    </source>
</evidence>
<feature type="compositionally biased region" description="Basic and acidic residues" evidence="1">
    <location>
        <begin position="330"/>
        <end position="342"/>
    </location>
</feature>
<gene>
    <name evidence="3" type="ORF">GCM10023082_54120</name>
</gene>
<accession>A0ABP7FZR3</accession>
<evidence type="ECO:0008006" key="5">
    <source>
        <dbReference type="Google" id="ProtNLM"/>
    </source>
</evidence>
<proteinExistence type="predicted"/>
<evidence type="ECO:0000256" key="1">
    <source>
        <dbReference type="SAM" id="MobiDB-lite"/>
    </source>
</evidence>
<comment type="caution">
    <text evidence="3">The sequence shown here is derived from an EMBL/GenBank/DDBJ whole genome shotgun (WGS) entry which is preliminary data.</text>
</comment>
<dbReference type="RefSeq" id="WP_345652845.1">
    <property type="nucleotide sequence ID" value="NZ_BAABEP010000054.1"/>
</dbReference>
<protein>
    <recommendedName>
        <fullName evidence="5">Lipoprotein</fullName>
    </recommendedName>
</protein>
<name>A0ABP7FZR3_9ACTN</name>
<feature type="signal peptide" evidence="2">
    <location>
        <begin position="1"/>
        <end position="44"/>
    </location>
</feature>
<reference evidence="4" key="1">
    <citation type="journal article" date="2019" name="Int. J. Syst. Evol. Microbiol.">
        <title>The Global Catalogue of Microorganisms (GCM) 10K type strain sequencing project: providing services to taxonomists for standard genome sequencing and annotation.</title>
        <authorList>
            <consortium name="The Broad Institute Genomics Platform"/>
            <consortium name="The Broad Institute Genome Sequencing Center for Infectious Disease"/>
            <person name="Wu L."/>
            <person name="Ma J."/>
        </authorList>
    </citation>
    <scope>NUCLEOTIDE SEQUENCE [LARGE SCALE GENOMIC DNA]</scope>
    <source>
        <strain evidence="4">JCM 30846</strain>
    </source>
</reference>
<organism evidence="3 4">
    <name type="scientific">Streptomyces tremellae</name>
    <dbReference type="NCBI Taxonomy" id="1124239"/>
    <lineage>
        <taxon>Bacteria</taxon>
        <taxon>Bacillati</taxon>
        <taxon>Actinomycetota</taxon>
        <taxon>Actinomycetes</taxon>
        <taxon>Kitasatosporales</taxon>
        <taxon>Streptomycetaceae</taxon>
        <taxon>Streptomyces</taxon>
    </lineage>
</organism>
<feature type="region of interest" description="Disordered" evidence="1">
    <location>
        <begin position="326"/>
        <end position="347"/>
    </location>
</feature>
<dbReference type="InterPro" id="IPR032710">
    <property type="entry name" value="NTF2-like_dom_sf"/>
</dbReference>
<evidence type="ECO:0000313" key="3">
    <source>
        <dbReference type="EMBL" id="GAA3751371.1"/>
    </source>
</evidence>
<dbReference type="EMBL" id="BAABEP010000054">
    <property type="protein sequence ID" value="GAA3751371.1"/>
    <property type="molecule type" value="Genomic_DNA"/>
</dbReference>
<dbReference type="Proteomes" id="UP001499884">
    <property type="component" value="Unassembled WGS sequence"/>
</dbReference>
<sequence>MAVPYGTPGARRGAAPGRPAARRRPYTLLALCLALCALAACAPAAPRVAADTTGQDVRRVLARRAAAVLHRDRAAYLAVLDPRGSTLRAAQDTEFTDLAAVPLRSWRYDVTDVALTGDTATVRAVLRYRVTGYDTAPVSTPRFLEFGRRAGHWYLTLDRPGAGGAQQLWQQGRVEAVRGARSLVLGVGQGTARLRTVAAEADRAVPAAGRAWPGRWERRVVVYVPASLDAMAALLGRAPGAYRGIAAVTTGETGGAGAAPADRIIVNPDAYGTLSGFGQQVVLTHETTHVATRGATTAATPTWLSEGFADWSAYRASKRTAGALAPELRTSVRRDGPPRDLPADGDFAFGSEPDATARAYEESWLACALIAERWGADRLAAFYRVVGAHDGRAGAVAGALHDVLGTTQADFTRQWRAYLTRRLD</sequence>
<keyword evidence="2" id="KW-0732">Signal</keyword>
<evidence type="ECO:0000256" key="2">
    <source>
        <dbReference type="SAM" id="SignalP"/>
    </source>
</evidence>
<keyword evidence="4" id="KW-1185">Reference proteome</keyword>
<feature type="chain" id="PRO_5046847305" description="Lipoprotein" evidence="2">
    <location>
        <begin position="45"/>
        <end position="424"/>
    </location>
</feature>